<dbReference type="FunFam" id="3.40.367.20:FF:000011">
    <property type="entry name" value="Phosphotransferase"/>
    <property type="match status" value="1"/>
</dbReference>
<dbReference type="SUPFAM" id="SSF53067">
    <property type="entry name" value="Actin-like ATPase domain"/>
    <property type="match status" value="2"/>
</dbReference>
<protein>
    <recommendedName>
        <fullName evidence="6">Phosphotransferase</fullName>
        <ecNumber evidence="6">2.7.1.-</ecNumber>
    </recommendedName>
</protein>
<dbReference type="GO" id="GO:0005524">
    <property type="term" value="F:ATP binding"/>
    <property type="evidence" value="ECO:0007669"/>
    <property type="project" value="UniProtKB-UniRule"/>
</dbReference>
<dbReference type="GO" id="GO:0005829">
    <property type="term" value="C:cytosol"/>
    <property type="evidence" value="ECO:0007669"/>
    <property type="project" value="TreeGrafter"/>
</dbReference>
<dbReference type="InterPro" id="IPR022673">
    <property type="entry name" value="Hexokinase_C"/>
</dbReference>
<dbReference type="InterPro" id="IPR043129">
    <property type="entry name" value="ATPase_NBD"/>
</dbReference>
<evidence type="ECO:0000256" key="6">
    <source>
        <dbReference type="RuleBase" id="RU362007"/>
    </source>
</evidence>
<proteinExistence type="inferred from homology"/>
<dbReference type="GO" id="GO:0004340">
    <property type="term" value="F:glucokinase activity"/>
    <property type="evidence" value="ECO:0007669"/>
    <property type="project" value="TreeGrafter"/>
</dbReference>
<dbReference type="GO" id="GO:0006096">
    <property type="term" value="P:glycolytic process"/>
    <property type="evidence" value="ECO:0007669"/>
    <property type="project" value="UniProtKB-UniPathway"/>
</dbReference>
<evidence type="ECO:0000259" key="7">
    <source>
        <dbReference type="Pfam" id="PF00349"/>
    </source>
</evidence>
<dbReference type="PANTHER" id="PTHR19443:SF24">
    <property type="entry name" value="PHOSPHOTRANSFERASE"/>
    <property type="match status" value="1"/>
</dbReference>
<evidence type="ECO:0000259" key="8">
    <source>
        <dbReference type="Pfam" id="PF03727"/>
    </source>
</evidence>
<dbReference type="UniPathway" id="UPA00109">
    <property type="reaction ID" value="UER00180"/>
</dbReference>
<dbReference type="Proteomes" id="UP000235672">
    <property type="component" value="Unassembled WGS sequence"/>
</dbReference>
<dbReference type="Pfam" id="PF00349">
    <property type="entry name" value="Hexokinase_1"/>
    <property type="match status" value="1"/>
</dbReference>
<evidence type="ECO:0000313" key="9">
    <source>
        <dbReference type="EMBL" id="PMD22806.1"/>
    </source>
</evidence>
<reference evidence="9 10" key="1">
    <citation type="submission" date="2016-05" db="EMBL/GenBank/DDBJ databases">
        <title>A degradative enzymes factory behind the ericoid mycorrhizal symbiosis.</title>
        <authorList>
            <consortium name="DOE Joint Genome Institute"/>
            <person name="Martino E."/>
            <person name="Morin E."/>
            <person name="Grelet G."/>
            <person name="Kuo A."/>
            <person name="Kohler A."/>
            <person name="Daghino S."/>
            <person name="Barry K."/>
            <person name="Choi C."/>
            <person name="Cichocki N."/>
            <person name="Clum A."/>
            <person name="Copeland A."/>
            <person name="Hainaut M."/>
            <person name="Haridas S."/>
            <person name="Labutti K."/>
            <person name="Lindquist E."/>
            <person name="Lipzen A."/>
            <person name="Khouja H.-R."/>
            <person name="Murat C."/>
            <person name="Ohm R."/>
            <person name="Olson A."/>
            <person name="Spatafora J."/>
            <person name="Veneault-Fourrey C."/>
            <person name="Henrissat B."/>
            <person name="Grigoriev I."/>
            <person name="Martin F."/>
            <person name="Perotto S."/>
        </authorList>
    </citation>
    <scope>NUCLEOTIDE SEQUENCE [LARGE SCALE GENOMIC DNA]</scope>
    <source>
        <strain evidence="9 10">UAMH 7357</strain>
    </source>
</reference>
<dbReference type="EMBL" id="KZ613476">
    <property type="protein sequence ID" value="PMD22806.1"/>
    <property type="molecule type" value="Genomic_DNA"/>
</dbReference>
<accession>A0A2J6Q947</accession>
<keyword evidence="2 6" id="KW-0808">Transferase</keyword>
<feature type="domain" description="Hexokinase C-terminal" evidence="8">
    <location>
        <begin position="283"/>
        <end position="536"/>
    </location>
</feature>
<gene>
    <name evidence="9" type="ORF">NA56DRAFT_569438</name>
</gene>
<dbReference type="PROSITE" id="PS51748">
    <property type="entry name" value="HEXOKINASE_2"/>
    <property type="match status" value="1"/>
</dbReference>
<dbReference type="STRING" id="1745343.A0A2J6Q947"/>
<dbReference type="GO" id="GO:0008865">
    <property type="term" value="F:fructokinase activity"/>
    <property type="evidence" value="ECO:0007669"/>
    <property type="project" value="TreeGrafter"/>
</dbReference>
<sequence>MQPFIAAMSKVRQAFFAAIVRSLLRTKSLLKAILNIWISPSIIKAQNVDANTNGGTNGEASHGSTKKIGLNEFLQIVERAFRPSSSRKRLVELSEGMRKQFWESMEDNPLCMLPSYNHQLPMGDERGTFLALDVGGSTFRVALIELSGRGAETGQEARILKRATFKINNGVKQLKGVLFFDWMAERIEETLLGQSEGHDMSEAPLSMGLAWSFPIEQTSLRSGLLQGMGKGFLAAHGLLGQDLGDLIQASCSRRGLNVHLNAIVNDSSATLLSKAYADPTTRFALILGTGVNAAIHLPVHIFAPPKFGVRPDEWHRCAKHVIVNTELSMFGTGILPSTIWDDALRAAHSKPTFQPLEHFVSGGYLGEIVRLVLIDGIQTAGLFGGVIPPSLVQPYSLETETISYMESDHTPDLFKATEIFASRHLSSLGPPPCPADILAIRTIASHVSVRAASLVAAGVHALWSLRNEAENISPASSSHTLVAYNGSVLENYPGFKTHCQTFLDGLVEASGGSKGVVELVFAEESSLLGAAVAGAVAALGS</sequence>
<keyword evidence="6" id="KW-0324">Glycolysis</keyword>
<dbReference type="EC" id="2.7.1.-" evidence="6"/>
<evidence type="ECO:0000256" key="4">
    <source>
        <dbReference type="ARBA" id="ARBA00022777"/>
    </source>
</evidence>
<evidence type="ECO:0000256" key="3">
    <source>
        <dbReference type="ARBA" id="ARBA00022741"/>
    </source>
</evidence>
<evidence type="ECO:0000256" key="5">
    <source>
        <dbReference type="ARBA" id="ARBA00022840"/>
    </source>
</evidence>
<dbReference type="Pfam" id="PF03727">
    <property type="entry name" value="Hexokinase_2"/>
    <property type="match status" value="1"/>
</dbReference>
<evidence type="ECO:0000313" key="10">
    <source>
        <dbReference type="Proteomes" id="UP000235672"/>
    </source>
</evidence>
<dbReference type="GO" id="GO:0006013">
    <property type="term" value="P:mannose metabolic process"/>
    <property type="evidence" value="ECO:0007669"/>
    <property type="project" value="TreeGrafter"/>
</dbReference>
<dbReference type="InterPro" id="IPR001312">
    <property type="entry name" value="Hexokinase"/>
</dbReference>
<keyword evidence="5 6" id="KW-0067">ATP-binding</keyword>
<evidence type="ECO:0000256" key="1">
    <source>
        <dbReference type="ARBA" id="ARBA00009225"/>
    </source>
</evidence>
<comment type="similarity">
    <text evidence="1 6">Belongs to the hexokinase family.</text>
</comment>
<dbReference type="GO" id="GO:0005536">
    <property type="term" value="F:D-glucose binding"/>
    <property type="evidence" value="ECO:0007669"/>
    <property type="project" value="InterPro"/>
</dbReference>
<keyword evidence="3 6" id="KW-0547">Nucleotide-binding</keyword>
<dbReference type="PANTHER" id="PTHR19443">
    <property type="entry name" value="HEXOKINASE"/>
    <property type="match status" value="1"/>
</dbReference>
<dbReference type="OrthoDB" id="419537at2759"/>
<dbReference type="GO" id="GO:0001678">
    <property type="term" value="P:intracellular glucose homeostasis"/>
    <property type="evidence" value="ECO:0007669"/>
    <property type="project" value="InterPro"/>
</dbReference>
<dbReference type="PRINTS" id="PR00475">
    <property type="entry name" value="HEXOKINASE"/>
</dbReference>
<dbReference type="GO" id="GO:0006006">
    <property type="term" value="P:glucose metabolic process"/>
    <property type="evidence" value="ECO:0007669"/>
    <property type="project" value="TreeGrafter"/>
</dbReference>
<dbReference type="GO" id="GO:0005739">
    <property type="term" value="C:mitochondrion"/>
    <property type="evidence" value="ECO:0007669"/>
    <property type="project" value="TreeGrafter"/>
</dbReference>
<feature type="domain" description="Hexokinase N-terminal" evidence="7">
    <location>
        <begin position="86"/>
        <end position="276"/>
    </location>
</feature>
<dbReference type="GO" id="GO:0019158">
    <property type="term" value="F:mannokinase activity"/>
    <property type="evidence" value="ECO:0007669"/>
    <property type="project" value="TreeGrafter"/>
</dbReference>
<dbReference type="AlphaFoldDB" id="A0A2J6Q947"/>
<dbReference type="InterPro" id="IPR022672">
    <property type="entry name" value="Hexokinase_N"/>
</dbReference>
<dbReference type="Gene3D" id="3.40.367.20">
    <property type="match status" value="1"/>
</dbReference>
<keyword evidence="4 6" id="KW-0418">Kinase</keyword>
<evidence type="ECO:0000256" key="2">
    <source>
        <dbReference type="ARBA" id="ARBA00022679"/>
    </source>
</evidence>
<dbReference type="Gene3D" id="3.30.420.40">
    <property type="match status" value="1"/>
</dbReference>
<keyword evidence="10" id="KW-1185">Reference proteome</keyword>
<organism evidence="9 10">
    <name type="scientific">Hyaloscypha hepaticicola</name>
    <dbReference type="NCBI Taxonomy" id="2082293"/>
    <lineage>
        <taxon>Eukaryota</taxon>
        <taxon>Fungi</taxon>
        <taxon>Dikarya</taxon>
        <taxon>Ascomycota</taxon>
        <taxon>Pezizomycotina</taxon>
        <taxon>Leotiomycetes</taxon>
        <taxon>Helotiales</taxon>
        <taxon>Hyaloscyphaceae</taxon>
        <taxon>Hyaloscypha</taxon>
    </lineage>
</organism>
<name>A0A2J6Q947_9HELO</name>